<dbReference type="Gene3D" id="3.40.50.150">
    <property type="entry name" value="Vaccinia Virus protein VP39"/>
    <property type="match status" value="1"/>
</dbReference>
<dbReference type="PhylomeDB" id="B8MN01"/>
<dbReference type="SUPFAM" id="SSF53335">
    <property type="entry name" value="S-adenosyl-L-methionine-dependent methyltransferases"/>
    <property type="match status" value="1"/>
</dbReference>
<dbReference type="InParanoid" id="B8MN01"/>
<dbReference type="HOGENOM" id="CLU_1611912_0_0_1"/>
<dbReference type="CDD" id="cd02440">
    <property type="entry name" value="AdoMet_MTases"/>
    <property type="match status" value="1"/>
</dbReference>
<dbReference type="EMBL" id="EQ962658">
    <property type="protein sequence ID" value="EED13950.1"/>
    <property type="molecule type" value="Genomic_DNA"/>
</dbReference>
<dbReference type="InterPro" id="IPR029063">
    <property type="entry name" value="SAM-dependent_MTases_sf"/>
</dbReference>
<keyword evidence="2" id="KW-1185">Reference proteome</keyword>
<reference evidence="2" key="1">
    <citation type="journal article" date="2015" name="Genome Announc.">
        <title>Genome sequence of the AIDS-associated pathogen Penicillium marneffei (ATCC18224) and its near taxonomic relative Talaromyces stipitatus (ATCC10500).</title>
        <authorList>
            <person name="Nierman W.C."/>
            <person name="Fedorova-Abrams N.D."/>
            <person name="Andrianopoulos A."/>
        </authorList>
    </citation>
    <scope>NUCLEOTIDE SEQUENCE [LARGE SCALE GENOMIC DNA]</scope>
    <source>
        <strain evidence="2">ATCC 10500 / CBS 375.48 / QM 6759 / NRRL 1006</strain>
    </source>
</reference>
<protein>
    <recommendedName>
        <fullName evidence="3">Methyltransferase domain-containing protein</fullName>
    </recommendedName>
</protein>
<gene>
    <name evidence="1" type="ORF">TSTA_101860</name>
</gene>
<dbReference type="STRING" id="441959.B8MN01"/>
<dbReference type="eggNOG" id="ENOG502QQMC">
    <property type="taxonomic scope" value="Eukaryota"/>
</dbReference>
<organism evidence="1 2">
    <name type="scientific">Talaromyces stipitatus (strain ATCC 10500 / CBS 375.48 / QM 6759 / NRRL 1006)</name>
    <name type="common">Penicillium stipitatum</name>
    <dbReference type="NCBI Taxonomy" id="441959"/>
    <lineage>
        <taxon>Eukaryota</taxon>
        <taxon>Fungi</taxon>
        <taxon>Dikarya</taxon>
        <taxon>Ascomycota</taxon>
        <taxon>Pezizomycotina</taxon>
        <taxon>Eurotiomycetes</taxon>
        <taxon>Eurotiomycetidae</taxon>
        <taxon>Eurotiales</taxon>
        <taxon>Trichocomaceae</taxon>
        <taxon>Talaromyces</taxon>
        <taxon>Talaromyces sect. Talaromyces</taxon>
    </lineage>
</organism>
<accession>B8MN01</accession>
<sequence>MEDKILSRSCNYIEWTNIPRISQCDEQEQDRLDLLHKAITEARIGDGLLYAPHHSNARVLDLGCGTRVWAVDVANKYPEAFVIGVDLTKIQPPNRPRNCDFYAPHDFEDQWTLGEDQWDVIYMQMGCGSVSSWSSLYRRVFMRFQSIHPKTEDDPSWKLNEAYVY</sequence>
<name>B8MN01_TALSN</name>
<evidence type="ECO:0000313" key="1">
    <source>
        <dbReference type="EMBL" id="EED13950.1"/>
    </source>
</evidence>
<dbReference type="RefSeq" id="XP_002486188.1">
    <property type="nucleotide sequence ID" value="XM_002486143.1"/>
</dbReference>
<dbReference type="AlphaFoldDB" id="B8MN01"/>
<dbReference type="VEuPathDB" id="FungiDB:TSTA_101860"/>
<proteinExistence type="predicted"/>
<dbReference type="OMA" id="ECGSIRI"/>
<evidence type="ECO:0008006" key="3">
    <source>
        <dbReference type="Google" id="ProtNLM"/>
    </source>
</evidence>
<dbReference type="Pfam" id="PF13489">
    <property type="entry name" value="Methyltransf_23"/>
    <property type="match status" value="1"/>
</dbReference>
<dbReference type="Proteomes" id="UP000001745">
    <property type="component" value="Unassembled WGS sequence"/>
</dbReference>
<dbReference type="OrthoDB" id="2013972at2759"/>
<evidence type="ECO:0000313" key="2">
    <source>
        <dbReference type="Proteomes" id="UP000001745"/>
    </source>
</evidence>
<dbReference type="GeneID" id="8099231"/>